<dbReference type="HAMAP" id="MF_01043">
    <property type="entry name" value="PlsY"/>
    <property type="match status" value="1"/>
</dbReference>
<accession>G2JAE1</accession>
<comment type="caution">
    <text evidence="10">Lacks conserved residue(s) required for the propagation of feature annotation.</text>
</comment>
<evidence type="ECO:0000313" key="11">
    <source>
        <dbReference type="EMBL" id="CCD29742.1"/>
    </source>
</evidence>
<evidence type="ECO:0000256" key="9">
    <source>
        <dbReference type="ARBA" id="ARBA00023264"/>
    </source>
</evidence>
<dbReference type="NCBIfam" id="TIGR00023">
    <property type="entry name" value="glycerol-3-phosphate 1-O-acyltransferase PlsY"/>
    <property type="match status" value="1"/>
</dbReference>
<dbReference type="OrthoDB" id="9777124at2"/>
<dbReference type="GO" id="GO:0005886">
    <property type="term" value="C:plasma membrane"/>
    <property type="evidence" value="ECO:0007669"/>
    <property type="project" value="UniProtKB-SubCell"/>
</dbReference>
<comment type="similarity">
    <text evidence="10">Belongs to the PlsY family.</text>
</comment>
<keyword evidence="12" id="KW-1185">Reference proteome</keyword>
<feature type="transmembrane region" description="Helical" evidence="10">
    <location>
        <begin position="88"/>
        <end position="108"/>
    </location>
</feature>
<keyword evidence="5 10" id="KW-1133">Transmembrane helix</keyword>
<protein>
    <recommendedName>
        <fullName evidence="10">Glycerol-3-phosphate acyltransferase</fullName>
    </recommendedName>
    <alternativeName>
        <fullName evidence="10">Acyl-PO4 G3P acyltransferase</fullName>
    </alternativeName>
    <alternativeName>
        <fullName evidence="10">Acyl-phosphate--glycerol-3-phosphate acyltransferase</fullName>
    </alternativeName>
    <alternativeName>
        <fullName evidence="10">G3P acyltransferase</fullName>
        <shortName evidence="10">GPAT</shortName>
        <ecNumber evidence="10">2.3.1.275</ecNumber>
    </alternativeName>
    <alternativeName>
        <fullName evidence="10">Lysophosphatidic acid synthase</fullName>
        <shortName evidence="10">LPA synthase</shortName>
    </alternativeName>
</protein>
<sequence>MMYLSVALFAYLIGSAPFALVVSKAMKLADPRSYGSGNPGATNVLRSGSLRAAALTFAGDAGKGGLAVWVAACALRRFGASSGLGNEVIALAALSVFMGHVWPVFFRFRGGRGVSTAAGILFAIHPALGAASAATWCIIAFFFRYSSLAALVTAVFAPLYQMLIFGPNILSAALIIISGILVFRHRSNIHHLCCGTEPRIGQKADE</sequence>
<keyword evidence="8 10" id="KW-0594">Phospholipid biosynthesis</keyword>
<dbReference type="RefSeq" id="WP_006682888.1">
    <property type="nucleotide sequence ID" value="NZ_CAFB01000046.1"/>
</dbReference>
<evidence type="ECO:0000256" key="1">
    <source>
        <dbReference type="ARBA" id="ARBA00022475"/>
    </source>
</evidence>
<proteinExistence type="inferred from homology"/>
<organism evidence="11 12">
    <name type="scientific">Candidatus Glomeribacter gigasporarum BEG34</name>
    <dbReference type="NCBI Taxonomy" id="1070319"/>
    <lineage>
        <taxon>Bacteria</taxon>
        <taxon>Pseudomonadati</taxon>
        <taxon>Pseudomonadota</taxon>
        <taxon>Betaproteobacteria</taxon>
        <taxon>Burkholderiales</taxon>
        <taxon>Burkholderiaceae</taxon>
        <taxon>Candidatus Glomeribacter</taxon>
    </lineage>
</organism>
<keyword evidence="7 10" id="KW-0472">Membrane</keyword>
<keyword evidence="9 10" id="KW-1208">Phospholipid metabolism</keyword>
<feature type="transmembrane region" description="Helical" evidence="10">
    <location>
        <begin position="163"/>
        <end position="183"/>
    </location>
</feature>
<comment type="function">
    <text evidence="10">Catalyzes the transfer of an acyl group from acyl-phosphate (acyl-PO(4)) to glycerol-3-phosphate (G3P) to form lysophosphatidic acid (LPA). This enzyme utilizes acyl-phosphate as fatty acyl donor, but not acyl-CoA or acyl-ACP.</text>
</comment>
<keyword evidence="2 10" id="KW-0444">Lipid biosynthesis</keyword>
<dbReference type="GO" id="GO:0008654">
    <property type="term" value="P:phospholipid biosynthetic process"/>
    <property type="evidence" value="ECO:0007669"/>
    <property type="project" value="UniProtKB-UniRule"/>
</dbReference>
<comment type="subcellular location">
    <subcellularLocation>
        <location evidence="10">Cell membrane</location>
        <topology evidence="10">Multi-pass membrane protein</topology>
    </subcellularLocation>
</comment>
<comment type="pathway">
    <text evidence="10">Lipid metabolism; phospholipid metabolism.</text>
</comment>
<evidence type="ECO:0000256" key="3">
    <source>
        <dbReference type="ARBA" id="ARBA00022679"/>
    </source>
</evidence>
<keyword evidence="3 10" id="KW-0808">Transferase</keyword>
<dbReference type="Pfam" id="PF02660">
    <property type="entry name" value="G3P_acyltransf"/>
    <property type="match status" value="1"/>
</dbReference>
<evidence type="ECO:0000256" key="4">
    <source>
        <dbReference type="ARBA" id="ARBA00022692"/>
    </source>
</evidence>
<keyword evidence="11" id="KW-0012">Acyltransferase</keyword>
<comment type="catalytic activity">
    <reaction evidence="10">
        <text>an acyl phosphate + sn-glycerol 3-phosphate = a 1-acyl-sn-glycero-3-phosphate + phosphate</text>
        <dbReference type="Rhea" id="RHEA:34075"/>
        <dbReference type="ChEBI" id="CHEBI:43474"/>
        <dbReference type="ChEBI" id="CHEBI:57597"/>
        <dbReference type="ChEBI" id="CHEBI:57970"/>
        <dbReference type="ChEBI" id="CHEBI:59918"/>
        <dbReference type="EC" id="2.3.1.275"/>
    </reaction>
</comment>
<evidence type="ECO:0000313" key="12">
    <source>
        <dbReference type="Proteomes" id="UP000054051"/>
    </source>
</evidence>
<dbReference type="STRING" id="1070319.CAGGBEG34_290035"/>
<evidence type="ECO:0000256" key="5">
    <source>
        <dbReference type="ARBA" id="ARBA00022989"/>
    </source>
</evidence>
<evidence type="ECO:0000256" key="2">
    <source>
        <dbReference type="ARBA" id="ARBA00022516"/>
    </source>
</evidence>
<dbReference type="AlphaFoldDB" id="G2JAE1"/>
<dbReference type="EMBL" id="CAFB01000046">
    <property type="protein sequence ID" value="CCD29742.1"/>
    <property type="molecule type" value="Genomic_DNA"/>
</dbReference>
<evidence type="ECO:0000256" key="10">
    <source>
        <dbReference type="HAMAP-Rule" id="MF_01043"/>
    </source>
</evidence>
<reference evidence="11 12" key="1">
    <citation type="submission" date="2011-08" db="EMBL/GenBank/DDBJ databases">
        <title>The genome of the obligate endobacterium of an arbuscular mycorrhizal fungus reveals an interphylum network of nutritional interactions.</title>
        <authorList>
            <person name="Ghignone S."/>
            <person name="Salvioli A."/>
            <person name="Anca I."/>
            <person name="Lumini E."/>
            <person name="Ortu G."/>
            <person name="Petiti L."/>
            <person name="Cruveiller S."/>
            <person name="Bianciotto V."/>
            <person name="Piffanelli P."/>
            <person name="Lanfranco L."/>
            <person name="Bonfante P."/>
        </authorList>
    </citation>
    <scope>NUCLEOTIDE SEQUENCE [LARGE SCALE GENOMIC DNA]</scope>
    <source>
        <strain evidence="11 12">BEG34</strain>
    </source>
</reference>
<keyword evidence="6 10" id="KW-0443">Lipid metabolism</keyword>
<keyword evidence="1 10" id="KW-1003">Cell membrane</keyword>
<dbReference type="SMART" id="SM01207">
    <property type="entry name" value="G3P_acyltransf"/>
    <property type="match status" value="1"/>
</dbReference>
<feature type="transmembrane region" description="Helical" evidence="10">
    <location>
        <begin position="120"/>
        <end position="143"/>
    </location>
</feature>
<dbReference type="Proteomes" id="UP000054051">
    <property type="component" value="Unassembled WGS sequence"/>
</dbReference>
<evidence type="ECO:0000256" key="6">
    <source>
        <dbReference type="ARBA" id="ARBA00023098"/>
    </source>
</evidence>
<evidence type="ECO:0000256" key="8">
    <source>
        <dbReference type="ARBA" id="ARBA00023209"/>
    </source>
</evidence>
<comment type="subunit">
    <text evidence="10">Probably interacts with PlsX.</text>
</comment>
<keyword evidence="4 10" id="KW-0812">Transmembrane</keyword>
<dbReference type="GO" id="GO:0043772">
    <property type="term" value="F:acyl-phosphate glycerol-3-phosphate acyltransferase activity"/>
    <property type="evidence" value="ECO:0007669"/>
    <property type="project" value="UniProtKB-UniRule"/>
</dbReference>
<dbReference type="PANTHER" id="PTHR30309">
    <property type="entry name" value="INNER MEMBRANE PROTEIN YGIH"/>
    <property type="match status" value="1"/>
</dbReference>
<dbReference type="EC" id="2.3.1.275" evidence="10"/>
<evidence type="ECO:0000256" key="7">
    <source>
        <dbReference type="ARBA" id="ARBA00023136"/>
    </source>
</evidence>
<name>G2JAE1_9BURK</name>
<dbReference type="eggNOG" id="COG0344">
    <property type="taxonomic scope" value="Bacteria"/>
</dbReference>
<comment type="caution">
    <text evidence="11">The sequence shown here is derived from an EMBL/GenBank/DDBJ whole genome shotgun (WGS) entry which is preliminary data.</text>
</comment>
<dbReference type="InterPro" id="IPR003811">
    <property type="entry name" value="G3P_acylTferase_PlsY"/>
</dbReference>
<dbReference type="UniPathway" id="UPA00085"/>
<dbReference type="PANTHER" id="PTHR30309:SF0">
    <property type="entry name" value="GLYCEROL-3-PHOSPHATE ACYLTRANSFERASE-RELATED"/>
    <property type="match status" value="1"/>
</dbReference>
<gene>
    <name evidence="11" type="primary">PlsY</name>
    <name evidence="10" type="synonym">plsY</name>
    <name evidence="11" type="ORF">CAGGBEG34_290035</name>
</gene>